<evidence type="ECO:0000259" key="1">
    <source>
        <dbReference type="Pfam" id="PF08241"/>
    </source>
</evidence>
<protein>
    <submittedName>
        <fullName evidence="2">Class I SAM-dependent methyltransferase</fullName>
        <ecNumber evidence="2">2.1.1.-</ecNumber>
    </submittedName>
</protein>
<dbReference type="SUPFAM" id="SSF53335">
    <property type="entry name" value="S-adenosyl-L-methionine-dependent methyltransferases"/>
    <property type="match status" value="1"/>
</dbReference>
<dbReference type="RefSeq" id="WP_204709001.1">
    <property type="nucleotide sequence ID" value="NZ_JBHSZV010000021.1"/>
</dbReference>
<dbReference type="GO" id="GO:0032259">
    <property type="term" value="P:methylation"/>
    <property type="evidence" value="ECO:0007669"/>
    <property type="project" value="UniProtKB-KW"/>
</dbReference>
<evidence type="ECO:0000313" key="2">
    <source>
        <dbReference type="EMBL" id="MFC7062000.1"/>
    </source>
</evidence>
<dbReference type="Proteomes" id="UP001596410">
    <property type="component" value="Unassembled WGS sequence"/>
</dbReference>
<reference evidence="3" key="1">
    <citation type="journal article" date="2019" name="Int. J. Syst. Evol. Microbiol.">
        <title>The Global Catalogue of Microorganisms (GCM) 10K type strain sequencing project: providing services to taxonomists for standard genome sequencing and annotation.</title>
        <authorList>
            <consortium name="The Broad Institute Genomics Platform"/>
            <consortium name="The Broad Institute Genome Sequencing Center for Infectious Disease"/>
            <person name="Wu L."/>
            <person name="Ma J."/>
        </authorList>
    </citation>
    <scope>NUCLEOTIDE SEQUENCE [LARGE SCALE GENOMIC DNA]</scope>
    <source>
        <strain evidence="3">CGMCC 4.1621</strain>
    </source>
</reference>
<comment type="caution">
    <text evidence="2">The sequence shown here is derived from an EMBL/GenBank/DDBJ whole genome shotgun (WGS) entry which is preliminary data.</text>
</comment>
<dbReference type="InterPro" id="IPR029063">
    <property type="entry name" value="SAM-dependent_MTases_sf"/>
</dbReference>
<keyword evidence="2" id="KW-0808">Transferase</keyword>
<dbReference type="GO" id="GO:0008168">
    <property type="term" value="F:methyltransferase activity"/>
    <property type="evidence" value="ECO:0007669"/>
    <property type="project" value="UniProtKB-KW"/>
</dbReference>
<dbReference type="PANTHER" id="PTHR45036">
    <property type="entry name" value="METHYLTRANSFERASE LIKE 7B"/>
    <property type="match status" value="1"/>
</dbReference>
<feature type="domain" description="Methyltransferase type 11" evidence="1">
    <location>
        <begin position="39"/>
        <end position="132"/>
    </location>
</feature>
<dbReference type="EC" id="2.1.1.-" evidence="2"/>
<dbReference type="InterPro" id="IPR013216">
    <property type="entry name" value="Methyltransf_11"/>
</dbReference>
<keyword evidence="2" id="KW-0489">Methyltransferase</keyword>
<name>A0ABW2EM94_9BACI</name>
<proteinExistence type="predicted"/>
<dbReference type="Pfam" id="PF08241">
    <property type="entry name" value="Methyltransf_11"/>
    <property type="match status" value="1"/>
</dbReference>
<dbReference type="EMBL" id="JBHSZV010000021">
    <property type="protein sequence ID" value="MFC7062000.1"/>
    <property type="molecule type" value="Genomic_DNA"/>
</dbReference>
<gene>
    <name evidence="2" type="ORF">ACFQIC_09020</name>
</gene>
<evidence type="ECO:0000313" key="3">
    <source>
        <dbReference type="Proteomes" id="UP001596410"/>
    </source>
</evidence>
<keyword evidence="3" id="KW-1185">Reference proteome</keyword>
<dbReference type="PANTHER" id="PTHR45036:SF1">
    <property type="entry name" value="METHYLTRANSFERASE LIKE 7A"/>
    <property type="match status" value="1"/>
</dbReference>
<dbReference type="CDD" id="cd02440">
    <property type="entry name" value="AdoMet_MTases"/>
    <property type="match status" value="1"/>
</dbReference>
<sequence>MEGNKFFPLIYDLAMRPLERRNFQNIRKRLIKQAEGRVLELGSGTGVNFPYYSNVYSVDAVEPNIGMVNHAFKNGKHAEVPIRVHDAKAEQLPFNDQTFDSVVATLVFCTISDPVLALNEIERVCKPGAKVILFEHVRTEPNWVACTQDILTPLWKRMCGGCHLNRNTLDLLEKSNLTVEHVDSYYKGIFLTIIARANGLSLSD</sequence>
<dbReference type="InterPro" id="IPR052356">
    <property type="entry name" value="Thiol_S-MT"/>
</dbReference>
<organism evidence="2 3">
    <name type="scientific">Halobacillus seohaensis</name>
    <dbReference type="NCBI Taxonomy" id="447421"/>
    <lineage>
        <taxon>Bacteria</taxon>
        <taxon>Bacillati</taxon>
        <taxon>Bacillota</taxon>
        <taxon>Bacilli</taxon>
        <taxon>Bacillales</taxon>
        <taxon>Bacillaceae</taxon>
        <taxon>Halobacillus</taxon>
    </lineage>
</organism>
<dbReference type="Gene3D" id="3.40.50.150">
    <property type="entry name" value="Vaccinia Virus protein VP39"/>
    <property type="match status" value="1"/>
</dbReference>
<accession>A0ABW2EM94</accession>